<dbReference type="Gene3D" id="3.30.420.10">
    <property type="entry name" value="Ribonuclease H-like superfamily/Ribonuclease H"/>
    <property type="match status" value="1"/>
</dbReference>
<dbReference type="GO" id="GO:0008408">
    <property type="term" value="F:3'-5' exonuclease activity"/>
    <property type="evidence" value="ECO:0007669"/>
    <property type="project" value="TreeGrafter"/>
</dbReference>
<dbReference type="EMBL" id="JADOUF010000001">
    <property type="protein sequence ID" value="MBG6134848.1"/>
    <property type="molecule type" value="Genomic_DNA"/>
</dbReference>
<dbReference type="InterPro" id="IPR036397">
    <property type="entry name" value="RNaseH_sf"/>
</dbReference>
<evidence type="ECO:0000256" key="1">
    <source>
        <dbReference type="ARBA" id="ARBA00022839"/>
    </source>
</evidence>
<evidence type="ECO:0000256" key="2">
    <source>
        <dbReference type="SAM" id="MobiDB-lite"/>
    </source>
</evidence>
<dbReference type="SMART" id="SM00479">
    <property type="entry name" value="EXOIII"/>
    <property type="match status" value="1"/>
</dbReference>
<dbReference type="RefSeq" id="WP_197002033.1">
    <property type="nucleotide sequence ID" value="NZ_BONS01000004.1"/>
</dbReference>
<evidence type="ECO:0000313" key="4">
    <source>
        <dbReference type="EMBL" id="MBG6134848.1"/>
    </source>
</evidence>
<dbReference type="InterPro" id="IPR012337">
    <property type="entry name" value="RNaseH-like_sf"/>
</dbReference>
<dbReference type="AlphaFoldDB" id="A0A8J7GN82"/>
<dbReference type="PANTHER" id="PTHR30231:SF42">
    <property type="entry name" value="EXONUCLEASE"/>
    <property type="match status" value="1"/>
</dbReference>
<reference evidence="4" key="1">
    <citation type="submission" date="2020-11" db="EMBL/GenBank/DDBJ databases">
        <title>Sequencing the genomes of 1000 actinobacteria strains.</title>
        <authorList>
            <person name="Klenk H.-P."/>
        </authorList>
    </citation>
    <scope>NUCLEOTIDE SEQUENCE</scope>
    <source>
        <strain evidence="4">DSM 45356</strain>
    </source>
</reference>
<dbReference type="GO" id="GO:0005829">
    <property type="term" value="C:cytosol"/>
    <property type="evidence" value="ECO:0007669"/>
    <property type="project" value="TreeGrafter"/>
</dbReference>
<comment type="caution">
    <text evidence="4">The sequence shown here is derived from an EMBL/GenBank/DDBJ whole genome shotgun (WGS) entry which is preliminary data.</text>
</comment>
<keyword evidence="1" id="KW-0269">Exonuclease</keyword>
<proteinExistence type="predicted"/>
<sequence length="218" mass="23166">MDAIGTSETARPRDARPGRPPVPGQAAPVAALTSWVAIDFETANPKRGSMCAVGMVAVTDGEVVESFGTLVRPPASAGEFNPWNVRVHGITARDVLGAPSCGQALDLIDRFAAGRPLVAHNASFDNSVLTRAHELVGRPAPARRMYCTLELSRRLWPHLDDHRLPTVATATGFRSLDHHAALSDARAAAHVMLTGLRLHDTTDLGVLAGRVGLGHRNS</sequence>
<gene>
    <name evidence="4" type="ORF">IW245_001042</name>
</gene>
<evidence type="ECO:0000259" key="3">
    <source>
        <dbReference type="SMART" id="SM00479"/>
    </source>
</evidence>
<dbReference type="InterPro" id="IPR013520">
    <property type="entry name" value="Ribonucl_H"/>
</dbReference>
<keyword evidence="1" id="KW-0378">Hydrolase</keyword>
<organism evidence="4 5">
    <name type="scientific">Longispora fulva</name>
    <dbReference type="NCBI Taxonomy" id="619741"/>
    <lineage>
        <taxon>Bacteria</taxon>
        <taxon>Bacillati</taxon>
        <taxon>Actinomycetota</taxon>
        <taxon>Actinomycetes</taxon>
        <taxon>Micromonosporales</taxon>
        <taxon>Micromonosporaceae</taxon>
        <taxon>Longispora</taxon>
    </lineage>
</organism>
<feature type="region of interest" description="Disordered" evidence="2">
    <location>
        <begin position="1"/>
        <end position="26"/>
    </location>
</feature>
<dbReference type="GO" id="GO:0003676">
    <property type="term" value="F:nucleic acid binding"/>
    <property type="evidence" value="ECO:0007669"/>
    <property type="project" value="InterPro"/>
</dbReference>
<dbReference type="PANTHER" id="PTHR30231">
    <property type="entry name" value="DNA POLYMERASE III SUBUNIT EPSILON"/>
    <property type="match status" value="1"/>
</dbReference>
<dbReference type="Pfam" id="PF00929">
    <property type="entry name" value="RNase_T"/>
    <property type="match status" value="1"/>
</dbReference>
<protein>
    <submittedName>
        <fullName evidence="4">DNA polymerase III epsilon subunit-like protein</fullName>
    </submittedName>
</protein>
<keyword evidence="1" id="KW-0540">Nuclease</keyword>
<feature type="domain" description="Exonuclease" evidence="3">
    <location>
        <begin position="34"/>
        <end position="201"/>
    </location>
</feature>
<evidence type="ECO:0000313" key="5">
    <source>
        <dbReference type="Proteomes" id="UP000622552"/>
    </source>
</evidence>
<name>A0A8J7GN82_9ACTN</name>
<accession>A0A8J7GN82</accession>
<dbReference type="FunFam" id="3.30.420.10:FF:000045">
    <property type="entry name" value="3'-5' exonuclease DinG"/>
    <property type="match status" value="1"/>
</dbReference>
<keyword evidence="5" id="KW-1185">Reference proteome</keyword>
<dbReference type="SUPFAM" id="SSF53098">
    <property type="entry name" value="Ribonuclease H-like"/>
    <property type="match status" value="1"/>
</dbReference>
<dbReference type="Proteomes" id="UP000622552">
    <property type="component" value="Unassembled WGS sequence"/>
</dbReference>